<evidence type="ECO:0000313" key="6">
    <source>
        <dbReference type="Proteomes" id="UP000199213"/>
    </source>
</evidence>
<dbReference type="PRINTS" id="PR00081">
    <property type="entry name" value="GDHRDH"/>
</dbReference>
<proteinExistence type="inferred from homology"/>
<keyword evidence="2" id="KW-0560">Oxidoreductase</keyword>
<sequence length="250" mass="26630">MRFRLEGRTVLLTGGSSGIGAATARLLARRGCELILVGRHERGLRHVGEMTGARTLTADLTLSEELPRVADAAAGADVLINNAGIGWAGEFIDMPSEHVQRLLAVNLAAPLELTRLLLPEMRQRGGGHVVFVSSIAAVGVRDEAVYSATKAGLRAFAAGVRHELGGAGVGVTTVLPGAVRTPFFRRRGRAYERGFPRQVSAELVASRIVRAIEQGSRESFVPRWLGAASRMQGGMPGIFNRLNGLFGGDR</sequence>
<dbReference type="EMBL" id="FNFM01000013">
    <property type="protein sequence ID" value="SDK81322.1"/>
    <property type="molecule type" value="Genomic_DNA"/>
</dbReference>
<evidence type="ECO:0000256" key="3">
    <source>
        <dbReference type="RuleBase" id="RU000363"/>
    </source>
</evidence>
<dbReference type="GO" id="GO:0016020">
    <property type="term" value="C:membrane"/>
    <property type="evidence" value="ECO:0007669"/>
    <property type="project" value="TreeGrafter"/>
</dbReference>
<evidence type="ECO:0000256" key="1">
    <source>
        <dbReference type="ARBA" id="ARBA00006484"/>
    </source>
</evidence>
<evidence type="ECO:0000313" key="5">
    <source>
        <dbReference type="EMBL" id="SDK81322.1"/>
    </source>
</evidence>
<comment type="similarity">
    <text evidence="1 3">Belongs to the short-chain dehydrogenases/reductases (SDR) family.</text>
</comment>
<dbReference type="PRINTS" id="PR00080">
    <property type="entry name" value="SDRFAMILY"/>
</dbReference>
<dbReference type="PANTHER" id="PTHR44196:SF1">
    <property type="entry name" value="DEHYDROGENASE_REDUCTASE SDR FAMILY MEMBER 7B"/>
    <property type="match status" value="1"/>
</dbReference>
<name>A0A1G9EZ03_ACTMZ</name>
<organism evidence="5 6">
    <name type="scientific">Actinopolyspora mzabensis</name>
    <dbReference type="NCBI Taxonomy" id="995066"/>
    <lineage>
        <taxon>Bacteria</taxon>
        <taxon>Bacillati</taxon>
        <taxon>Actinomycetota</taxon>
        <taxon>Actinomycetes</taxon>
        <taxon>Actinopolysporales</taxon>
        <taxon>Actinopolysporaceae</taxon>
        <taxon>Actinopolyspora</taxon>
    </lineage>
</organism>
<dbReference type="Pfam" id="PF00106">
    <property type="entry name" value="adh_short"/>
    <property type="match status" value="1"/>
</dbReference>
<dbReference type="SMART" id="SM00822">
    <property type="entry name" value="PKS_KR"/>
    <property type="match status" value="1"/>
</dbReference>
<protein>
    <recommendedName>
        <fullName evidence="4">Ketoreductase domain-containing protein</fullName>
    </recommendedName>
</protein>
<dbReference type="InterPro" id="IPR057326">
    <property type="entry name" value="KR_dom"/>
</dbReference>
<dbReference type="InterPro" id="IPR002347">
    <property type="entry name" value="SDR_fam"/>
</dbReference>
<dbReference type="CDD" id="cd05233">
    <property type="entry name" value="SDR_c"/>
    <property type="match status" value="1"/>
</dbReference>
<reference evidence="6" key="1">
    <citation type="submission" date="2016-10" db="EMBL/GenBank/DDBJ databases">
        <authorList>
            <person name="Varghese N."/>
            <person name="Submissions S."/>
        </authorList>
    </citation>
    <scope>NUCLEOTIDE SEQUENCE [LARGE SCALE GENOMIC DNA]</scope>
    <source>
        <strain evidence="6">DSM 45460</strain>
    </source>
</reference>
<gene>
    <name evidence="5" type="ORF">SAMN04487820_11383</name>
</gene>
<evidence type="ECO:0000256" key="2">
    <source>
        <dbReference type="ARBA" id="ARBA00023002"/>
    </source>
</evidence>
<dbReference type="InterPro" id="IPR036291">
    <property type="entry name" value="NAD(P)-bd_dom_sf"/>
</dbReference>
<keyword evidence="6" id="KW-1185">Reference proteome</keyword>
<dbReference type="PANTHER" id="PTHR44196">
    <property type="entry name" value="DEHYDROGENASE/REDUCTASE SDR FAMILY MEMBER 7B"/>
    <property type="match status" value="1"/>
</dbReference>
<accession>A0A1G9EZ03</accession>
<dbReference type="PROSITE" id="PS00061">
    <property type="entry name" value="ADH_SHORT"/>
    <property type="match status" value="1"/>
</dbReference>
<dbReference type="InterPro" id="IPR020904">
    <property type="entry name" value="Sc_DH/Rdtase_CS"/>
</dbReference>
<dbReference type="OrthoDB" id="158573at2"/>
<feature type="domain" description="Ketoreductase" evidence="4">
    <location>
        <begin position="8"/>
        <end position="182"/>
    </location>
</feature>
<dbReference type="GO" id="GO:0016491">
    <property type="term" value="F:oxidoreductase activity"/>
    <property type="evidence" value="ECO:0007669"/>
    <property type="project" value="UniProtKB-KW"/>
</dbReference>
<dbReference type="SUPFAM" id="SSF51735">
    <property type="entry name" value="NAD(P)-binding Rossmann-fold domains"/>
    <property type="match status" value="1"/>
</dbReference>
<evidence type="ECO:0000259" key="4">
    <source>
        <dbReference type="SMART" id="SM00822"/>
    </source>
</evidence>
<dbReference type="RefSeq" id="WP_092631785.1">
    <property type="nucleotide sequence ID" value="NZ_FNFM01000013.1"/>
</dbReference>
<dbReference type="Proteomes" id="UP000199213">
    <property type="component" value="Unassembled WGS sequence"/>
</dbReference>
<dbReference type="Gene3D" id="3.40.50.720">
    <property type="entry name" value="NAD(P)-binding Rossmann-like Domain"/>
    <property type="match status" value="1"/>
</dbReference>
<dbReference type="AlphaFoldDB" id="A0A1G9EZ03"/>